<name>A0ACC0KT11_CHOFU</name>
<evidence type="ECO:0000313" key="1">
    <source>
        <dbReference type="EMBL" id="KAI8439464.1"/>
    </source>
</evidence>
<gene>
    <name evidence="1" type="ORF">MSG28_013238</name>
</gene>
<keyword evidence="2" id="KW-1185">Reference proteome</keyword>
<proteinExistence type="predicted"/>
<reference evidence="1 2" key="1">
    <citation type="journal article" date="2022" name="Genome Biol. Evol.">
        <title>The Spruce Budworm Genome: Reconstructing the Evolutionary History of Antifreeze Proteins.</title>
        <authorList>
            <person name="Beliveau C."/>
            <person name="Gagne P."/>
            <person name="Picq S."/>
            <person name="Vernygora O."/>
            <person name="Keeling C.I."/>
            <person name="Pinkney K."/>
            <person name="Doucet D."/>
            <person name="Wen F."/>
            <person name="Johnston J.S."/>
            <person name="Maaroufi H."/>
            <person name="Boyle B."/>
            <person name="Laroche J."/>
            <person name="Dewar K."/>
            <person name="Juretic N."/>
            <person name="Blackburn G."/>
            <person name="Nisole A."/>
            <person name="Brunet B."/>
            <person name="Brandao M."/>
            <person name="Lumley L."/>
            <person name="Duan J."/>
            <person name="Quan G."/>
            <person name="Lucarotti C.J."/>
            <person name="Roe A.D."/>
            <person name="Sperling F.A.H."/>
            <person name="Levesque R.C."/>
            <person name="Cusson M."/>
        </authorList>
    </citation>
    <scope>NUCLEOTIDE SEQUENCE [LARGE SCALE GENOMIC DNA]</scope>
    <source>
        <strain evidence="1">Glfc:IPQL:Cfum</strain>
    </source>
</reference>
<evidence type="ECO:0000313" key="2">
    <source>
        <dbReference type="Proteomes" id="UP001064048"/>
    </source>
</evidence>
<comment type="caution">
    <text evidence="1">The sequence shown here is derived from an EMBL/GenBank/DDBJ whole genome shotgun (WGS) entry which is preliminary data.</text>
</comment>
<organism evidence="1 2">
    <name type="scientific">Choristoneura fumiferana</name>
    <name type="common">Spruce budworm moth</name>
    <name type="synonym">Archips fumiferana</name>
    <dbReference type="NCBI Taxonomy" id="7141"/>
    <lineage>
        <taxon>Eukaryota</taxon>
        <taxon>Metazoa</taxon>
        <taxon>Ecdysozoa</taxon>
        <taxon>Arthropoda</taxon>
        <taxon>Hexapoda</taxon>
        <taxon>Insecta</taxon>
        <taxon>Pterygota</taxon>
        <taxon>Neoptera</taxon>
        <taxon>Endopterygota</taxon>
        <taxon>Lepidoptera</taxon>
        <taxon>Glossata</taxon>
        <taxon>Ditrysia</taxon>
        <taxon>Tortricoidea</taxon>
        <taxon>Tortricidae</taxon>
        <taxon>Tortricinae</taxon>
        <taxon>Choristoneura</taxon>
    </lineage>
</organism>
<sequence length="273" mass="30741">MLFCAGALVEPHVVVTPASCVVGENYKFTVSGGTHKFLEYMGAKRLVENLCVHRGYNHTSRWEKCATDNIALLVLSEPFSFRTLEQNADFVLNRIRYGRSMEVSIPPPIEDGTVAKCSFYGWGSRRNGYLVPLLITLRRVDVVIMNKDKCQRMWNLDNKYLCLHQAPCRDDMGSVIECNGYLRGMMVSMLVDRLCGIGFLDMSLYNKFMTCGVDDARDVMDGDSYMHLEVYTKKQKATLVTIDYTDSAAGGLTGQNNETIDETTTPILGFKKM</sequence>
<protein>
    <submittedName>
        <fullName evidence="1">Uncharacterized protein</fullName>
    </submittedName>
</protein>
<dbReference type="EMBL" id="CM046123">
    <property type="protein sequence ID" value="KAI8439464.1"/>
    <property type="molecule type" value="Genomic_DNA"/>
</dbReference>
<dbReference type="Proteomes" id="UP001064048">
    <property type="component" value="Chromosome 23"/>
</dbReference>
<accession>A0ACC0KT11</accession>